<dbReference type="GeneID" id="106180532"/>
<proteinExistence type="predicted"/>
<feature type="region of interest" description="Disordered" evidence="1">
    <location>
        <begin position="322"/>
        <end position="371"/>
    </location>
</feature>
<gene>
    <name evidence="3" type="primary">LOC106180532</name>
</gene>
<evidence type="ECO:0000313" key="3">
    <source>
        <dbReference type="RefSeq" id="XP_013419994.1"/>
    </source>
</evidence>
<protein>
    <submittedName>
        <fullName evidence="3">Uncharacterized protein LOC106180532</fullName>
    </submittedName>
</protein>
<accession>A0A1S3KC28</accession>
<dbReference type="OMA" id="HANTQIN"/>
<dbReference type="Proteomes" id="UP000085678">
    <property type="component" value="Unplaced"/>
</dbReference>
<evidence type="ECO:0000256" key="1">
    <source>
        <dbReference type="SAM" id="MobiDB-lite"/>
    </source>
</evidence>
<dbReference type="OrthoDB" id="5988333at2759"/>
<name>A0A1S3KC28_LINAN</name>
<dbReference type="PANTHER" id="PTHR34239">
    <property type="entry name" value="APPLE DOMAIN-CONTAINING PROTEIN"/>
    <property type="match status" value="1"/>
</dbReference>
<evidence type="ECO:0000313" key="2">
    <source>
        <dbReference type="Proteomes" id="UP000085678"/>
    </source>
</evidence>
<sequence length="371" mass="42422">MAAESTCSAVLPGLSKPAIDTCKNSEDVKAKKVKTRTGKGKLDDKAKSSHNSDEYLTIMKNIQETVQRQETNINSVVGRIDTLEKQYLYHDEYCEENYDFDEQYDERLEDETCPEAGTSSTNRFDDMTKRYKLIEYTDVEVDSVLASSVNDLFTNGIVDHSKYTELTKDENNSRPKNCESLVIVKTNKMVWNIIPQYAKTNDKKLQDVQMSVVKAATLMTKGIDKLAKLETGNDTSEGLGKLIDMFNDSIALLGHANTQINCFRKDLLKPNLKPEYKPLCNHNIPCTTFLFGDDITKSAREVEDSAKMSYKMMQSRMGLDYRNRPYQRGPRFRGRMRGRYNRGRGSSSQRGAHADSKNFSWQSSQWDQNRY</sequence>
<feature type="compositionally biased region" description="Polar residues" evidence="1">
    <location>
        <begin position="357"/>
        <end position="371"/>
    </location>
</feature>
<dbReference type="PANTHER" id="PTHR34239:SF2">
    <property type="entry name" value="TRANSPOSABLE ELEMENT P TRANSPOSASE_THAP9 CONSERVED DOMAIN-CONTAINING PROTEIN"/>
    <property type="match status" value="1"/>
</dbReference>
<dbReference type="AlphaFoldDB" id="A0A1S3KC28"/>
<organism evidence="2 3">
    <name type="scientific">Lingula anatina</name>
    <name type="common">Brachiopod</name>
    <name type="synonym">Lingula unguis</name>
    <dbReference type="NCBI Taxonomy" id="7574"/>
    <lineage>
        <taxon>Eukaryota</taxon>
        <taxon>Metazoa</taxon>
        <taxon>Spiralia</taxon>
        <taxon>Lophotrochozoa</taxon>
        <taxon>Brachiopoda</taxon>
        <taxon>Linguliformea</taxon>
        <taxon>Lingulata</taxon>
        <taxon>Lingulida</taxon>
        <taxon>Linguloidea</taxon>
        <taxon>Lingulidae</taxon>
        <taxon>Lingula</taxon>
    </lineage>
</organism>
<feature type="compositionally biased region" description="Basic residues" evidence="1">
    <location>
        <begin position="330"/>
        <end position="342"/>
    </location>
</feature>
<dbReference type="KEGG" id="lak:106180532"/>
<keyword evidence="2" id="KW-1185">Reference proteome</keyword>
<dbReference type="InParanoid" id="A0A1S3KC28"/>
<reference evidence="3" key="1">
    <citation type="submission" date="2025-08" db="UniProtKB">
        <authorList>
            <consortium name="RefSeq"/>
        </authorList>
    </citation>
    <scope>IDENTIFICATION</scope>
    <source>
        <tissue evidence="3">Gonads</tissue>
    </source>
</reference>
<dbReference type="RefSeq" id="XP_013419994.1">
    <property type="nucleotide sequence ID" value="XM_013564540.1"/>
</dbReference>